<feature type="domain" description="RFX-type winged-helix" evidence="7">
    <location>
        <begin position="627"/>
        <end position="701"/>
    </location>
</feature>
<feature type="compositionally biased region" description="Basic and acidic residues" evidence="5">
    <location>
        <begin position="141"/>
        <end position="159"/>
    </location>
</feature>
<feature type="compositionally biased region" description="Polar residues" evidence="5">
    <location>
        <begin position="205"/>
        <end position="223"/>
    </location>
</feature>
<evidence type="ECO:0000259" key="7">
    <source>
        <dbReference type="PROSITE" id="PS51526"/>
    </source>
</evidence>
<feature type="region of interest" description="Disordered" evidence="5">
    <location>
        <begin position="138"/>
        <end position="232"/>
    </location>
</feature>
<evidence type="ECO:0000313" key="9">
    <source>
        <dbReference type="Proteomes" id="UP000799439"/>
    </source>
</evidence>
<dbReference type="InterPro" id="IPR003150">
    <property type="entry name" value="DNA-bd_RFX"/>
</dbReference>
<dbReference type="Proteomes" id="UP000799439">
    <property type="component" value="Unassembled WGS sequence"/>
</dbReference>
<feature type="compositionally biased region" description="Basic and acidic residues" evidence="5">
    <location>
        <begin position="848"/>
        <end position="859"/>
    </location>
</feature>
<gene>
    <name evidence="8" type="ORF">K461DRAFT_320851</name>
</gene>
<feature type="domain" description="ARID" evidence="6">
    <location>
        <begin position="20"/>
        <end position="117"/>
    </location>
</feature>
<keyword evidence="4" id="KW-0539">Nucleus</keyword>
<dbReference type="PROSITE" id="PS51526">
    <property type="entry name" value="RFX_DBD"/>
    <property type="match status" value="1"/>
</dbReference>
<evidence type="ECO:0000256" key="2">
    <source>
        <dbReference type="ARBA" id="ARBA00023015"/>
    </source>
</evidence>
<reference evidence="8" key="1">
    <citation type="journal article" date="2020" name="Stud. Mycol.">
        <title>101 Dothideomycetes genomes: a test case for predicting lifestyles and emergence of pathogens.</title>
        <authorList>
            <person name="Haridas S."/>
            <person name="Albert R."/>
            <person name="Binder M."/>
            <person name="Bloem J."/>
            <person name="Labutti K."/>
            <person name="Salamov A."/>
            <person name="Andreopoulos B."/>
            <person name="Baker S."/>
            <person name="Barry K."/>
            <person name="Bills G."/>
            <person name="Bluhm B."/>
            <person name="Cannon C."/>
            <person name="Castanera R."/>
            <person name="Culley D."/>
            <person name="Daum C."/>
            <person name="Ezra D."/>
            <person name="Gonzalez J."/>
            <person name="Henrissat B."/>
            <person name="Kuo A."/>
            <person name="Liang C."/>
            <person name="Lipzen A."/>
            <person name="Lutzoni F."/>
            <person name="Magnuson J."/>
            <person name="Mondo S."/>
            <person name="Nolan M."/>
            <person name="Ohm R."/>
            <person name="Pangilinan J."/>
            <person name="Park H.-J."/>
            <person name="Ramirez L."/>
            <person name="Alfaro M."/>
            <person name="Sun H."/>
            <person name="Tritt A."/>
            <person name="Yoshinaga Y."/>
            <person name="Zwiers L.-H."/>
            <person name="Turgeon B."/>
            <person name="Goodwin S."/>
            <person name="Spatafora J."/>
            <person name="Crous P."/>
            <person name="Grigoriev I."/>
        </authorList>
    </citation>
    <scope>NUCLEOTIDE SEQUENCE</scope>
    <source>
        <strain evidence="8">CBS 260.36</strain>
    </source>
</reference>
<evidence type="ECO:0000256" key="3">
    <source>
        <dbReference type="ARBA" id="ARBA00023163"/>
    </source>
</evidence>
<feature type="compositionally biased region" description="Acidic residues" evidence="5">
    <location>
        <begin position="913"/>
        <end position="934"/>
    </location>
</feature>
<dbReference type="SUPFAM" id="SSF48371">
    <property type="entry name" value="ARM repeat"/>
    <property type="match status" value="1"/>
</dbReference>
<dbReference type="InterPro" id="IPR036431">
    <property type="entry name" value="ARID_dom_sf"/>
</dbReference>
<dbReference type="SMART" id="SM01014">
    <property type="entry name" value="ARID"/>
    <property type="match status" value="1"/>
</dbReference>
<evidence type="ECO:0000313" key="8">
    <source>
        <dbReference type="EMBL" id="KAF2153151.1"/>
    </source>
</evidence>
<sequence length="990" mass="111749">MPPKGAKIARFERESSIEHTPEYDEFIAKLTEYHEKRGTYFEAEPKVGSRHINLLELYERILGEGGYDLVSDTKQRPLMWRKFAEEFIGKGPHIAAQAFQVKSCYYKNLAAYEISEHWKEDPPPKEILEDLTAKGGNIRGRTLDTFERPGNRETEKLANGDDSDVDEDSSTPKAEKTEVDDTVTTGRSSRGLRQAPPQRVLFQPEVQSSRQRPSTANQASPSPGMSALSHLSHPAMSTTNTTLANYEPRQQYPLTLKPVTTPSNNPEYYRLKRKQIVEARAPPFAKRFKGIMLPGTGFIGPNIYVRAQLALQSGLPDEERYALHHLVKISHERGDKYRFDQFPGLAEALVNKVLQVSSLFYNIEWSVDYTSSNSIDSNDTVDGLNGTPSILAKLQSNIALDMTDSVQSQKYYEELGRITEAGLVIRNMVMLDENAHYVARLPVMKDFATIVLNLNHPSLVELQHYALEIIEQLCVYSHMDSQDILYQTLLNQIRGDDRGRIITALRATARLGMRFRENKRLDDVPPHILESICEWLLINDEELRSAALDFLYQYTSTADNVEALLGIVDVPVLVDQLSKLLLFEAKKMPHTTRRQQQDEDDSPPTKVPRLSKNLVEMLLRHDEPERSSHWLRMCFEDDPNAEMTQIDLWKSYQGTFLAYAATHPHLIAGDFIKNVSNTFNGASAQVAGQNKYVIRGIKPRKHPIDMEGRKLLQCQWRSNKDASTDPASSIFAGADGHECAQWFWHKSAVFQHVLTDHLAIPSKNKETLEAEALQELARKSAKSAFSLWRFDWSQADPTKPQRCCWSSCNYSVATEQPDQSLSWMLLARHIDTHLPDRMPSVPSSTKPAQDDSKQSAESDHHWLNTSVDESLKDPCGLPLGAVLCLRNIARALGRMPNEGEVVEQAIQAVPGLEEELSDEEPEEDAAAEVGDGENPDAVVTKNNRNTRKAVLVRKVFGAVRQRLFFTLGHNHVLKDYLGDVLRSLARSGAF</sequence>
<dbReference type="OrthoDB" id="338531at2759"/>
<dbReference type="GO" id="GO:0006325">
    <property type="term" value="P:chromatin organization"/>
    <property type="evidence" value="ECO:0007669"/>
    <property type="project" value="UniProtKB-KW"/>
</dbReference>
<name>A0A9P4J0W6_9PEZI</name>
<dbReference type="InterPro" id="IPR016024">
    <property type="entry name" value="ARM-type_fold"/>
</dbReference>
<protein>
    <recommendedName>
        <fullName evidence="10">ARID domain-containing protein</fullName>
    </recommendedName>
</protein>
<keyword evidence="1" id="KW-0156">Chromatin regulator</keyword>
<feature type="region of interest" description="Disordered" evidence="5">
    <location>
        <begin position="834"/>
        <end position="859"/>
    </location>
</feature>
<dbReference type="GO" id="GO:0016586">
    <property type="term" value="C:RSC-type complex"/>
    <property type="evidence" value="ECO:0007669"/>
    <property type="project" value="TreeGrafter"/>
</dbReference>
<dbReference type="CDD" id="cd16100">
    <property type="entry name" value="ARID"/>
    <property type="match status" value="1"/>
</dbReference>
<dbReference type="Pfam" id="PF01388">
    <property type="entry name" value="ARID"/>
    <property type="match status" value="1"/>
</dbReference>
<dbReference type="PANTHER" id="PTHR22970">
    <property type="entry name" value="AT-RICH INTERACTIVE DOMAIN-CONTAINING PROTEIN 2"/>
    <property type="match status" value="1"/>
</dbReference>
<organism evidence="8 9">
    <name type="scientific">Myriangium duriaei CBS 260.36</name>
    <dbReference type="NCBI Taxonomy" id="1168546"/>
    <lineage>
        <taxon>Eukaryota</taxon>
        <taxon>Fungi</taxon>
        <taxon>Dikarya</taxon>
        <taxon>Ascomycota</taxon>
        <taxon>Pezizomycotina</taxon>
        <taxon>Dothideomycetes</taxon>
        <taxon>Dothideomycetidae</taxon>
        <taxon>Myriangiales</taxon>
        <taxon>Myriangiaceae</taxon>
        <taxon>Myriangium</taxon>
    </lineage>
</organism>
<dbReference type="FunFam" id="1.10.150.60:FF:000021">
    <property type="entry name" value="Chromatin structure-remodeling complex subunit rsc9"/>
    <property type="match status" value="1"/>
</dbReference>
<dbReference type="SMART" id="SM00501">
    <property type="entry name" value="BRIGHT"/>
    <property type="match status" value="1"/>
</dbReference>
<dbReference type="InterPro" id="IPR052406">
    <property type="entry name" value="Chromatin_Remodeling_Comp"/>
</dbReference>
<evidence type="ECO:0000259" key="6">
    <source>
        <dbReference type="PROSITE" id="PS51011"/>
    </source>
</evidence>
<comment type="caution">
    <text evidence="8">The sequence shown here is derived from an EMBL/GenBank/DDBJ whole genome shotgun (WGS) entry which is preliminary data.</text>
</comment>
<dbReference type="SUPFAM" id="SSF46774">
    <property type="entry name" value="ARID-like"/>
    <property type="match status" value="1"/>
</dbReference>
<dbReference type="GO" id="GO:0006355">
    <property type="term" value="P:regulation of DNA-templated transcription"/>
    <property type="evidence" value="ECO:0007669"/>
    <property type="project" value="InterPro"/>
</dbReference>
<dbReference type="Gene3D" id="1.10.150.60">
    <property type="entry name" value="ARID DNA-binding domain"/>
    <property type="match status" value="1"/>
</dbReference>
<proteinExistence type="predicted"/>
<keyword evidence="2" id="KW-0805">Transcription regulation</keyword>
<dbReference type="EMBL" id="ML996085">
    <property type="protein sequence ID" value="KAF2153151.1"/>
    <property type="molecule type" value="Genomic_DNA"/>
</dbReference>
<feature type="region of interest" description="Disordered" evidence="5">
    <location>
        <begin position="913"/>
        <end position="939"/>
    </location>
</feature>
<dbReference type="PANTHER" id="PTHR22970:SF14">
    <property type="entry name" value="AT-RICH INTERACTIVE DOMAIN-CONTAINING PROTEIN 2"/>
    <property type="match status" value="1"/>
</dbReference>
<evidence type="ECO:0008006" key="10">
    <source>
        <dbReference type="Google" id="ProtNLM"/>
    </source>
</evidence>
<accession>A0A9P4J0W6</accession>
<dbReference type="PROSITE" id="PS51011">
    <property type="entry name" value="ARID"/>
    <property type="match status" value="1"/>
</dbReference>
<keyword evidence="9" id="KW-1185">Reference proteome</keyword>
<evidence type="ECO:0000256" key="1">
    <source>
        <dbReference type="ARBA" id="ARBA00022853"/>
    </source>
</evidence>
<evidence type="ECO:0000256" key="4">
    <source>
        <dbReference type="ARBA" id="ARBA00023242"/>
    </source>
</evidence>
<dbReference type="InterPro" id="IPR001606">
    <property type="entry name" value="ARID_dom"/>
</dbReference>
<evidence type="ECO:0000256" key="5">
    <source>
        <dbReference type="SAM" id="MobiDB-lite"/>
    </source>
</evidence>
<dbReference type="GO" id="GO:0003677">
    <property type="term" value="F:DNA binding"/>
    <property type="evidence" value="ECO:0007669"/>
    <property type="project" value="InterPro"/>
</dbReference>
<keyword evidence="3" id="KW-0804">Transcription</keyword>
<dbReference type="AlphaFoldDB" id="A0A9P4J0W6"/>